<feature type="compositionally biased region" description="Basic and acidic residues" evidence="1">
    <location>
        <begin position="95"/>
        <end position="105"/>
    </location>
</feature>
<dbReference type="SMART" id="SM00894">
    <property type="entry name" value="Excalibur"/>
    <property type="match status" value="1"/>
</dbReference>
<feature type="transmembrane region" description="Helical" evidence="2">
    <location>
        <begin position="70"/>
        <end position="88"/>
    </location>
</feature>
<feature type="compositionally biased region" description="Low complexity" evidence="1">
    <location>
        <begin position="120"/>
        <end position="129"/>
    </location>
</feature>
<evidence type="ECO:0000313" key="5">
    <source>
        <dbReference type="Proteomes" id="UP000235104"/>
    </source>
</evidence>
<feature type="transmembrane region" description="Helical" evidence="2">
    <location>
        <begin position="10"/>
        <end position="29"/>
    </location>
</feature>
<feature type="compositionally biased region" description="Basic and acidic residues" evidence="1">
    <location>
        <begin position="166"/>
        <end position="193"/>
    </location>
</feature>
<proteinExistence type="predicted"/>
<feature type="compositionally biased region" description="Low complexity" evidence="1">
    <location>
        <begin position="205"/>
        <end position="221"/>
    </location>
</feature>
<accession>A0ABU9UGH2</accession>
<keyword evidence="2" id="KW-0472">Membrane</keyword>
<feature type="transmembrane region" description="Helical" evidence="2">
    <location>
        <begin position="35"/>
        <end position="54"/>
    </location>
</feature>
<organism evidence="4 5">
    <name type="scientific">Corynebacterium hesseae</name>
    <dbReference type="NCBI Taxonomy" id="2913502"/>
    <lineage>
        <taxon>Bacteria</taxon>
        <taxon>Bacillati</taxon>
        <taxon>Actinomycetota</taxon>
        <taxon>Actinomycetes</taxon>
        <taxon>Mycobacteriales</taxon>
        <taxon>Corynebacteriaceae</taxon>
        <taxon>Corynebacterium</taxon>
    </lineage>
</organism>
<dbReference type="InterPro" id="IPR008613">
    <property type="entry name" value="Excalibur_Ca-bd_domain"/>
</dbReference>
<feature type="region of interest" description="Disordered" evidence="1">
    <location>
        <begin position="166"/>
        <end position="261"/>
    </location>
</feature>
<gene>
    <name evidence="4" type="ORF">CYJ44_004045</name>
</gene>
<comment type="caution">
    <text evidence="4">The sequence shown here is derived from an EMBL/GenBank/DDBJ whole genome shotgun (WGS) entry which is preliminary data.</text>
</comment>
<sequence length="261" mass="28814">MNKKLKFKNFLAWGGIIFGALIIVGSIASGSFRSFAGGLFIGQAFVLPSAWYLLHQRRETNGAAPLKRHWGIITAIAILSALVGGLIAPSSPRTSQEDSSEHLTEPETSTQPAGPKTTEESPTTSTPPKQIDRCEPINGAKNTFFTDGSHGWTEDCDNEIRAAEEERRKQEEIVESQRRQAEQEAAEREEAEQQRLQQELEEQQQFEQQPAPQLDQPPADLNFRSCEEAQEAGYSHMTAGSPGYSRRLDRDGDGIACDKVG</sequence>
<evidence type="ECO:0000256" key="2">
    <source>
        <dbReference type="SAM" id="Phobius"/>
    </source>
</evidence>
<feature type="region of interest" description="Disordered" evidence="1">
    <location>
        <begin position="90"/>
        <end position="154"/>
    </location>
</feature>
<protein>
    <submittedName>
        <fullName evidence="4">Excalibur calcium-binding domain-containing protein</fullName>
    </submittedName>
</protein>
<keyword evidence="5" id="KW-1185">Reference proteome</keyword>
<feature type="domain" description="Excalibur calcium-binding" evidence="3">
    <location>
        <begin position="222"/>
        <end position="258"/>
    </location>
</feature>
<dbReference type="EMBL" id="PKHR02000011">
    <property type="protein sequence ID" value="MEM5985325.1"/>
    <property type="molecule type" value="Genomic_DNA"/>
</dbReference>
<dbReference type="RefSeq" id="WP_101735550.1">
    <property type="nucleotide sequence ID" value="NZ_JAKMUW010000001.1"/>
</dbReference>
<keyword evidence="2" id="KW-0812">Transmembrane</keyword>
<name>A0ABU9UGH2_9CORY</name>
<dbReference type="Proteomes" id="UP000235104">
    <property type="component" value="Unassembled WGS sequence"/>
</dbReference>
<evidence type="ECO:0000259" key="3">
    <source>
        <dbReference type="SMART" id="SM00894"/>
    </source>
</evidence>
<keyword evidence="2" id="KW-1133">Transmembrane helix</keyword>
<evidence type="ECO:0000313" key="4">
    <source>
        <dbReference type="EMBL" id="MEM5985325.1"/>
    </source>
</evidence>
<evidence type="ECO:0000256" key="1">
    <source>
        <dbReference type="SAM" id="MobiDB-lite"/>
    </source>
</evidence>
<reference evidence="4" key="1">
    <citation type="submission" date="2017-12" db="EMBL/GenBank/DDBJ databases">
        <authorList>
            <person name="Thomas-White K."/>
            <person name="Wolfe A.J."/>
        </authorList>
    </citation>
    <scope>NUCLEOTIDE SEQUENCE</scope>
    <source>
        <strain evidence="4">UMB0043</strain>
    </source>
</reference>
<dbReference type="Pfam" id="PF05901">
    <property type="entry name" value="Excalibur"/>
    <property type="match status" value="1"/>
</dbReference>